<comment type="function">
    <text evidence="8">Methylates the carboxyl group of the C-terminal leucine residue of protein phosphatase 2A catalytic subunits to form alpha-leucine ester residues.</text>
</comment>
<comment type="caution">
    <text evidence="10">The sequence shown here is derived from an EMBL/GenBank/DDBJ whole genome shotgun (WGS) entry which is preliminary data.</text>
</comment>
<organism evidence="10 11">
    <name type="scientific">Thelephora terrestris</name>
    <dbReference type="NCBI Taxonomy" id="56493"/>
    <lineage>
        <taxon>Eukaryota</taxon>
        <taxon>Fungi</taxon>
        <taxon>Dikarya</taxon>
        <taxon>Basidiomycota</taxon>
        <taxon>Agaricomycotina</taxon>
        <taxon>Agaricomycetes</taxon>
        <taxon>Thelephorales</taxon>
        <taxon>Thelephoraceae</taxon>
        <taxon>Thelephora</taxon>
    </lineage>
</organism>
<evidence type="ECO:0000256" key="1">
    <source>
        <dbReference type="ARBA" id="ARBA00000724"/>
    </source>
</evidence>
<dbReference type="Proteomes" id="UP000736335">
    <property type="component" value="Unassembled WGS sequence"/>
</dbReference>
<feature type="binding site" evidence="9">
    <location>
        <begin position="167"/>
        <end position="168"/>
    </location>
    <ligand>
        <name>S-adenosyl-L-methionine</name>
        <dbReference type="ChEBI" id="CHEBI:59789"/>
    </ligand>
</feature>
<dbReference type="Pfam" id="PF04072">
    <property type="entry name" value="LCM"/>
    <property type="match status" value="1"/>
</dbReference>
<sequence length="358" mass="39952">MFGSSLARADYSQDASGPIRQTDSDAAIARLSAVKLGYLQDPFIKFLVQRPHLQPPRPPLINVGTYVRSEAIDRLVNGWLELSAAEGKKCQVVSMGAGSDTRFWRINTGPRKDDLAVYIEFDLMENTTKKTMAIRKSKELSEQLENVTLEHGGTTLHSTKYHLFPADLRIPPTESIAPLLTSPSLEGPILSPNLPTLLLFECVLVYIAPEASQALIQWFVDYFASSSVLGAVVYEMFGLNDPFGVVMVENLKVRGVSLPGAEPYPTFESLPRRFTRHGFTTSEALTLREIRKTLISREELQRISSLEMLDEVEELDLVLAHYAVTWGLKLPSGQNPPSKWIEWGLKPLVDNDHPDSDE</sequence>
<keyword evidence="5 8" id="KW-0489">Methyltransferase</keyword>
<feature type="binding site" evidence="9">
    <location>
        <position position="96"/>
    </location>
    <ligand>
        <name>S-adenosyl-L-methionine</name>
        <dbReference type="ChEBI" id="CHEBI:59789"/>
    </ligand>
</feature>
<dbReference type="PANTHER" id="PTHR13600">
    <property type="entry name" value="LEUCINE CARBOXYL METHYLTRANSFERASE"/>
    <property type="match status" value="1"/>
</dbReference>
<dbReference type="GO" id="GO:0032259">
    <property type="term" value="P:methylation"/>
    <property type="evidence" value="ECO:0007669"/>
    <property type="project" value="UniProtKB-KW"/>
</dbReference>
<evidence type="ECO:0000256" key="8">
    <source>
        <dbReference type="PIRNR" id="PIRNR016305"/>
    </source>
</evidence>
<dbReference type="InterPro" id="IPR016651">
    <property type="entry name" value="LCMT1"/>
</dbReference>
<dbReference type="PIRSF" id="PIRSF016305">
    <property type="entry name" value="LCM_mtfrase"/>
    <property type="match status" value="1"/>
</dbReference>
<comment type="similarity">
    <text evidence="2 8">Belongs to the methyltransferase superfamily. LCMT family.</text>
</comment>
<reference evidence="10" key="1">
    <citation type="journal article" date="2020" name="Nat. Commun.">
        <title>Large-scale genome sequencing of mycorrhizal fungi provides insights into the early evolution of symbiotic traits.</title>
        <authorList>
            <person name="Miyauchi S."/>
            <person name="Kiss E."/>
            <person name="Kuo A."/>
            <person name="Drula E."/>
            <person name="Kohler A."/>
            <person name="Sanchez-Garcia M."/>
            <person name="Morin E."/>
            <person name="Andreopoulos B."/>
            <person name="Barry K.W."/>
            <person name="Bonito G."/>
            <person name="Buee M."/>
            <person name="Carver A."/>
            <person name="Chen C."/>
            <person name="Cichocki N."/>
            <person name="Clum A."/>
            <person name="Culley D."/>
            <person name="Crous P.W."/>
            <person name="Fauchery L."/>
            <person name="Girlanda M."/>
            <person name="Hayes R.D."/>
            <person name="Keri Z."/>
            <person name="LaButti K."/>
            <person name="Lipzen A."/>
            <person name="Lombard V."/>
            <person name="Magnuson J."/>
            <person name="Maillard F."/>
            <person name="Murat C."/>
            <person name="Nolan M."/>
            <person name="Ohm R.A."/>
            <person name="Pangilinan J."/>
            <person name="Pereira M.F."/>
            <person name="Perotto S."/>
            <person name="Peter M."/>
            <person name="Pfister S."/>
            <person name="Riley R."/>
            <person name="Sitrit Y."/>
            <person name="Stielow J.B."/>
            <person name="Szollosi G."/>
            <person name="Zifcakova L."/>
            <person name="Stursova M."/>
            <person name="Spatafora J.W."/>
            <person name="Tedersoo L."/>
            <person name="Vaario L.M."/>
            <person name="Yamada A."/>
            <person name="Yan M."/>
            <person name="Wang P."/>
            <person name="Xu J."/>
            <person name="Bruns T."/>
            <person name="Baldrian P."/>
            <person name="Vilgalys R."/>
            <person name="Dunand C."/>
            <person name="Henrissat B."/>
            <person name="Grigoriev I.V."/>
            <person name="Hibbett D."/>
            <person name="Nagy L.G."/>
            <person name="Martin F.M."/>
        </authorList>
    </citation>
    <scope>NUCLEOTIDE SEQUENCE</scope>
    <source>
        <strain evidence="10">UH-Tt-Lm1</strain>
    </source>
</reference>
<dbReference type="GO" id="GO:0018423">
    <property type="term" value="F:protein C-terminal leucine carboxyl O-methyltransferase activity"/>
    <property type="evidence" value="ECO:0007669"/>
    <property type="project" value="UniProtKB-EC"/>
</dbReference>
<dbReference type="SUPFAM" id="SSF53335">
    <property type="entry name" value="S-adenosyl-L-methionine-dependent methyltransferases"/>
    <property type="match status" value="1"/>
</dbReference>
<dbReference type="EC" id="2.1.1.233" evidence="3 8"/>
<evidence type="ECO:0000313" key="10">
    <source>
        <dbReference type="EMBL" id="KAF9777893.1"/>
    </source>
</evidence>
<comment type="catalytic activity">
    <reaction evidence="1 8">
        <text>[phosphatase 2A protein]-C-terminal L-leucine + S-adenosyl-L-methionine = [phosphatase 2A protein]-C-terminal L-leucine methyl ester + S-adenosyl-L-homocysteine</text>
        <dbReference type="Rhea" id="RHEA:48544"/>
        <dbReference type="Rhea" id="RHEA-COMP:12134"/>
        <dbReference type="Rhea" id="RHEA-COMP:12135"/>
        <dbReference type="ChEBI" id="CHEBI:57856"/>
        <dbReference type="ChEBI" id="CHEBI:59789"/>
        <dbReference type="ChEBI" id="CHEBI:90516"/>
        <dbReference type="ChEBI" id="CHEBI:90517"/>
        <dbReference type="EC" id="2.1.1.233"/>
    </reaction>
</comment>
<keyword evidence="7 8" id="KW-0949">S-adenosyl-L-methionine</keyword>
<dbReference type="PANTHER" id="PTHR13600:SF21">
    <property type="entry name" value="LEUCINE CARBOXYL METHYLTRANSFERASE 1"/>
    <property type="match status" value="1"/>
</dbReference>
<dbReference type="InterPro" id="IPR029063">
    <property type="entry name" value="SAM-dependent_MTases_sf"/>
</dbReference>
<dbReference type="InterPro" id="IPR007213">
    <property type="entry name" value="Ppm1/Ppm2/Tcmp"/>
</dbReference>
<dbReference type="OrthoDB" id="203237at2759"/>
<dbReference type="EMBL" id="WIUZ02000026">
    <property type="protein sequence ID" value="KAF9777893.1"/>
    <property type="molecule type" value="Genomic_DNA"/>
</dbReference>
<gene>
    <name evidence="10" type="ORF">BJ322DRAFT_1095045</name>
</gene>
<feature type="binding site" evidence="9">
    <location>
        <position position="201"/>
    </location>
    <ligand>
        <name>S-adenosyl-L-methionine</name>
        <dbReference type="ChEBI" id="CHEBI:59789"/>
    </ligand>
</feature>
<accession>A0A9P6H330</accession>
<keyword evidence="11" id="KW-1185">Reference proteome</keyword>
<dbReference type="AlphaFoldDB" id="A0A9P6H330"/>
<evidence type="ECO:0000313" key="11">
    <source>
        <dbReference type="Proteomes" id="UP000736335"/>
    </source>
</evidence>
<protein>
    <recommendedName>
        <fullName evidence="4 8">Leucine carboxyl methyltransferase 1</fullName>
        <ecNumber evidence="3 8">2.1.1.233</ecNumber>
    </recommendedName>
</protein>
<evidence type="ECO:0000256" key="3">
    <source>
        <dbReference type="ARBA" id="ARBA00012834"/>
    </source>
</evidence>
<name>A0A9P6H330_9AGAM</name>
<evidence type="ECO:0000256" key="2">
    <source>
        <dbReference type="ARBA" id="ARBA00010703"/>
    </source>
</evidence>
<dbReference type="Gene3D" id="3.40.50.150">
    <property type="entry name" value="Vaccinia Virus protein VP39"/>
    <property type="match status" value="1"/>
</dbReference>
<evidence type="ECO:0000256" key="9">
    <source>
        <dbReference type="PIRSR" id="PIRSR016305-1"/>
    </source>
</evidence>
<evidence type="ECO:0000256" key="7">
    <source>
        <dbReference type="ARBA" id="ARBA00022691"/>
    </source>
</evidence>
<evidence type="ECO:0000256" key="6">
    <source>
        <dbReference type="ARBA" id="ARBA00022679"/>
    </source>
</evidence>
<reference evidence="10" key="2">
    <citation type="submission" date="2020-11" db="EMBL/GenBank/DDBJ databases">
        <authorList>
            <consortium name="DOE Joint Genome Institute"/>
            <person name="Kuo A."/>
            <person name="Miyauchi S."/>
            <person name="Kiss E."/>
            <person name="Drula E."/>
            <person name="Kohler A."/>
            <person name="Sanchez-Garcia M."/>
            <person name="Andreopoulos B."/>
            <person name="Barry K.W."/>
            <person name="Bonito G."/>
            <person name="Buee M."/>
            <person name="Carver A."/>
            <person name="Chen C."/>
            <person name="Cichocki N."/>
            <person name="Clum A."/>
            <person name="Culley D."/>
            <person name="Crous P.W."/>
            <person name="Fauchery L."/>
            <person name="Girlanda M."/>
            <person name="Hayes R."/>
            <person name="Keri Z."/>
            <person name="Labutti K."/>
            <person name="Lipzen A."/>
            <person name="Lombard V."/>
            <person name="Magnuson J."/>
            <person name="Maillard F."/>
            <person name="Morin E."/>
            <person name="Murat C."/>
            <person name="Nolan M."/>
            <person name="Ohm R."/>
            <person name="Pangilinan J."/>
            <person name="Pereira M."/>
            <person name="Perotto S."/>
            <person name="Peter M."/>
            <person name="Riley R."/>
            <person name="Sitrit Y."/>
            <person name="Stielow B."/>
            <person name="Szollosi G."/>
            <person name="Zifcakova L."/>
            <person name="Stursova M."/>
            <person name="Spatafora J.W."/>
            <person name="Tedersoo L."/>
            <person name="Vaario L.-M."/>
            <person name="Yamada A."/>
            <person name="Yan M."/>
            <person name="Wang P."/>
            <person name="Xu J."/>
            <person name="Bruns T."/>
            <person name="Baldrian P."/>
            <person name="Vilgalys R."/>
            <person name="Henrissat B."/>
            <person name="Grigoriev I.V."/>
            <person name="Hibbett D."/>
            <person name="Nagy L.G."/>
            <person name="Martin F.M."/>
        </authorList>
    </citation>
    <scope>NUCLEOTIDE SEQUENCE</scope>
    <source>
        <strain evidence="10">UH-Tt-Lm1</strain>
    </source>
</reference>
<evidence type="ECO:0000256" key="5">
    <source>
        <dbReference type="ARBA" id="ARBA00022603"/>
    </source>
</evidence>
<feature type="binding site" evidence="9">
    <location>
        <position position="68"/>
    </location>
    <ligand>
        <name>S-adenosyl-L-methionine</name>
        <dbReference type="ChEBI" id="CHEBI:59789"/>
    </ligand>
</feature>
<proteinExistence type="inferred from homology"/>
<keyword evidence="6 8" id="KW-0808">Transferase</keyword>
<evidence type="ECO:0000256" key="4">
    <source>
        <dbReference type="ARBA" id="ARBA00017497"/>
    </source>
</evidence>